<dbReference type="Pfam" id="PF04564">
    <property type="entry name" value="U-box"/>
    <property type="match status" value="1"/>
</dbReference>
<dbReference type="AlphaFoldDB" id="A0A836C868"/>
<evidence type="ECO:0000256" key="3">
    <source>
        <dbReference type="ARBA" id="ARBA00022679"/>
    </source>
</evidence>
<dbReference type="GO" id="GO:0000209">
    <property type="term" value="P:protein polyubiquitination"/>
    <property type="evidence" value="ECO:0007669"/>
    <property type="project" value="TreeGrafter"/>
</dbReference>
<comment type="caution">
    <text evidence="7">The sequence shown here is derived from an EMBL/GenBank/DDBJ whole genome shotgun (WGS) entry which is preliminary data.</text>
</comment>
<keyword evidence="8" id="KW-1185">Reference proteome</keyword>
<evidence type="ECO:0000256" key="2">
    <source>
        <dbReference type="ARBA" id="ARBA00012483"/>
    </source>
</evidence>
<dbReference type="Proteomes" id="UP000664859">
    <property type="component" value="Unassembled WGS sequence"/>
</dbReference>
<evidence type="ECO:0000256" key="1">
    <source>
        <dbReference type="ARBA" id="ARBA00000900"/>
    </source>
</evidence>
<dbReference type="GO" id="GO:0005737">
    <property type="term" value="C:cytoplasm"/>
    <property type="evidence" value="ECO:0007669"/>
    <property type="project" value="TreeGrafter"/>
</dbReference>
<dbReference type="GO" id="GO:0043161">
    <property type="term" value="P:proteasome-mediated ubiquitin-dependent protein catabolic process"/>
    <property type="evidence" value="ECO:0007669"/>
    <property type="project" value="TreeGrafter"/>
</dbReference>
<dbReference type="EMBL" id="JAFCMP010000535">
    <property type="protein sequence ID" value="KAG5176650.1"/>
    <property type="molecule type" value="Genomic_DNA"/>
</dbReference>
<accession>A0A836C868</accession>
<evidence type="ECO:0000313" key="7">
    <source>
        <dbReference type="EMBL" id="KAG5176650.1"/>
    </source>
</evidence>
<dbReference type="GO" id="GO:0051087">
    <property type="term" value="F:protein-folding chaperone binding"/>
    <property type="evidence" value="ECO:0007669"/>
    <property type="project" value="TreeGrafter"/>
</dbReference>
<organism evidence="7 8">
    <name type="scientific">Tribonema minus</name>
    <dbReference type="NCBI Taxonomy" id="303371"/>
    <lineage>
        <taxon>Eukaryota</taxon>
        <taxon>Sar</taxon>
        <taxon>Stramenopiles</taxon>
        <taxon>Ochrophyta</taxon>
        <taxon>PX clade</taxon>
        <taxon>Xanthophyceae</taxon>
        <taxon>Tribonematales</taxon>
        <taxon>Tribonemataceae</taxon>
        <taxon>Tribonema</taxon>
    </lineage>
</organism>
<proteinExistence type="predicted"/>
<comment type="catalytic activity">
    <reaction evidence="1">
        <text>S-ubiquitinyl-[E2 ubiquitin-conjugating enzyme]-L-cysteine + [acceptor protein]-L-lysine = [E2 ubiquitin-conjugating enzyme]-L-cysteine + N(6)-ubiquitinyl-[acceptor protein]-L-lysine.</text>
        <dbReference type="EC" id="2.3.2.27"/>
    </reaction>
</comment>
<dbReference type="PANTHER" id="PTHR46803">
    <property type="entry name" value="E3 UBIQUITIN-PROTEIN LIGASE CHIP"/>
    <property type="match status" value="1"/>
</dbReference>
<dbReference type="InterPro" id="IPR013083">
    <property type="entry name" value="Znf_RING/FYVE/PHD"/>
</dbReference>
<reference evidence="7" key="1">
    <citation type="submission" date="2021-02" db="EMBL/GenBank/DDBJ databases">
        <title>First Annotated Genome of the Yellow-green Alga Tribonema minus.</title>
        <authorList>
            <person name="Mahan K.M."/>
        </authorList>
    </citation>
    <scope>NUCLEOTIDE SEQUENCE</scope>
    <source>
        <strain evidence="7">UTEX B ZZ1240</strain>
    </source>
</reference>
<sequence>MVRCVNIIYRARNAEAAPYIPAHFLCPISLDWLVNPVTTPSGITSPRGELELWVSENGTDPIARSRLATSEVIPNLAVATAVHYHRAHHTIFNFMC</sequence>
<dbReference type="GO" id="GO:0061630">
    <property type="term" value="F:ubiquitin protein ligase activity"/>
    <property type="evidence" value="ECO:0007669"/>
    <property type="project" value="UniProtKB-EC"/>
</dbReference>
<gene>
    <name evidence="7" type="ORF">JKP88DRAFT_227645</name>
</gene>
<keyword evidence="5" id="KW-0833">Ubl conjugation pathway</keyword>
<dbReference type="GO" id="GO:0006515">
    <property type="term" value="P:protein quality control for misfolded or incompletely synthesized proteins"/>
    <property type="evidence" value="ECO:0007669"/>
    <property type="project" value="TreeGrafter"/>
</dbReference>
<evidence type="ECO:0000313" key="8">
    <source>
        <dbReference type="Proteomes" id="UP000664859"/>
    </source>
</evidence>
<dbReference type="PANTHER" id="PTHR46803:SF2">
    <property type="entry name" value="E3 UBIQUITIN-PROTEIN LIGASE CHIP"/>
    <property type="match status" value="1"/>
</dbReference>
<dbReference type="Gene3D" id="3.30.40.10">
    <property type="entry name" value="Zinc/RING finger domain, C3HC4 (zinc finger)"/>
    <property type="match status" value="1"/>
</dbReference>
<dbReference type="EC" id="2.3.2.27" evidence="2"/>
<evidence type="ECO:0000256" key="5">
    <source>
        <dbReference type="ARBA" id="ARBA00022786"/>
    </source>
</evidence>
<dbReference type="SUPFAM" id="SSF57850">
    <property type="entry name" value="RING/U-box"/>
    <property type="match status" value="1"/>
</dbReference>
<dbReference type="OrthoDB" id="629492at2759"/>
<evidence type="ECO:0000256" key="4">
    <source>
        <dbReference type="ARBA" id="ARBA00022737"/>
    </source>
</evidence>
<keyword evidence="3" id="KW-0808">Transferase</keyword>
<feature type="domain" description="U-box" evidence="6">
    <location>
        <begin position="19"/>
        <end position="92"/>
    </location>
</feature>
<dbReference type="GO" id="GO:0045862">
    <property type="term" value="P:positive regulation of proteolysis"/>
    <property type="evidence" value="ECO:0007669"/>
    <property type="project" value="TreeGrafter"/>
</dbReference>
<name>A0A836C868_9STRA</name>
<dbReference type="GO" id="GO:0071218">
    <property type="term" value="P:cellular response to misfolded protein"/>
    <property type="evidence" value="ECO:0007669"/>
    <property type="project" value="TreeGrafter"/>
</dbReference>
<dbReference type="SMART" id="SM00504">
    <property type="entry name" value="Ubox"/>
    <property type="match status" value="1"/>
</dbReference>
<evidence type="ECO:0000259" key="6">
    <source>
        <dbReference type="PROSITE" id="PS51698"/>
    </source>
</evidence>
<dbReference type="InterPro" id="IPR003613">
    <property type="entry name" value="Ubox_domain"/>
</dbReference>
<keyword evidence="4" id="KW-0677">Repeat</keyword>
<dbReference type="PROSITE" id="PS51698">
    <property type="entry name" value="U_BOX"/>
    <property type="match status" value="1"/>
</dbReference>
<protein>
    <recommendedName>
        <fullName evidence="2">RING-type E3 ubiquitin transferase</fullName>
        <ecNumber evidence="2">2.3.2.27</ecNumber>
    </recommendedName>
</protein>